<evidence type="ECO:0000313" key="4">
    <source>
        <dbReference type="Proteomes" id="UP001428774"/>
    </source>
</evidence>
<evidence type="ECO:0008006" key="5">
    <source>
        <dbReference type="Google" id="ProtNLM"/>
    </source>
</evidence>
<keyword evidence="4" id="KW-1185">Reference proteome</keyword>
<keyword evidence="2" id="KW-1133">Transmembrane helix</keyword>
<feature type="compositionally biased region" description="Low complexity" evidence="1">
    <location>
        <begin position="398"/>
        <end position="409"/>
    </location>
</feature>
<organism evidence="3 4">
    <name type="scientific">Ponticoccus litoralis</name>
    <dbReference type="NCBI Taxonomy" id="422297"/>
    <lineage>
        <taxon>Bacteria</taxon>
        <taxon>Pseudomonadati</taxon>
        <taxon>Pseudomonadota</taxon>
        <taxon>Alphaproteobacteria</taxon>
        <taxon>Rhodobacterales</taxon>
        <taxon>Roseobacteraceae</taxon>
        <taxon>Ponticoccus</taxon>
    </lineage>
</organism>
<evidence type="ECO:0000256" key="1">
    <source>
        <dbReference type="SAM" id="MobiDB-lite"/>
    </source>
</evidence>
<dbReference type="Proteomes" id="UP001428774">
    <property type="component" value="Unassembled WGS sequence"/>
</dbReference>
<gene>
    <name evidence="3" type="ORF">ABFB10_13890</name>
</gene>
<name>A0AAW9ST74_9RHOB</name>
<reference evidence="3 4" key="1">
    <citation type="submission" date="2024-05" db="EMBL/GenBank/DDBJ databases">
        <title>Genome sequence of Ponticoccus litoralis KCCM 90028.</title>
        <authorList>
            <person name="Kim J.M."/>
            <person name="Lee J.K."/>
            <person name="Choi B.J."/>
            <person name="Bayburt H."/>
            <person name="Baek J.H."/>
            <person name="Jeon C.O."/>
        </authorList>
    </citation>
    <scope>NUCLEOTIDE SEQUENCE [LARGE SCALE GENOMIC DNA]</scope>
    <source>
        <strain evidence="3 4">KCCM 90028</strain>
    </source>
</reference>
<protein>
    <recommendedName>
        <fullName evidence="5">Cache domain-containing protein</fullName>
    </recommendedName>
</protein>
<proteinExistence type="predicted"/>
<evidence type="ECO:0000313" key="3">
    <source>
        <dbReference type="EMBL" id="MEN9061938.1"/>
    </source>
</evidence>
<dbReference type="AlphaFoldDB" id="A0AAW9ST74"/>
<evidence type="ECO:0000256" key="2">
    <source>
        <dbReference type="SAM" id="Phobius"/>
    </source>
</evidence>
<feature type="compositionally biased region" description="Basic and acidic residues" evidence="1">
    <location>
        <begin position="379"/>
        <end position="397"/>
    </location>
</feature>
<keyword evidence="2" id="KW-0472">Membrane</keyword>
<accession>A0AAW9ST74</accession>
<dbReference type="EMBL" id="JBDNCH010000002">
    <property type="protein sequence ID" value="MEN9061938.1"/>
    <property type="molecule type" value="Genomic_DNA"/>
</dbReference>
<feature type="region of interest" description="Disordered" evidence="1">
    <location>
        <begin position="329"/>
        <end position="415"/>
    </location>
</feature>
<comment type="caution">
    <text evidence="3">The sequence shown here is derived from an EMBL/GenBank/DDBJ whole genome shotgun (WGS) entry which is preliminary data.</text>
</comment>
<keyword evidence="2" id="KW-0812">Transmembrane</keyword>
<sequence length="476" mass="50292">MNRVSTFGKRISTRLALLLTLALLPLGLISLYQTQQVIDDAQDVTRASLMSETVAASHAGRELIQQALGAAQGLGAAVVGMPVDSCNAVMQEFVRSHETFSFAGLITPELQTDCNSAATPTDVSQSPTILGAVDAKRPYVDFTIRGTYSGEAVTVAVQPIRRGEELVGMISISIPHRIISALIAEASSVETVRIATINSNGDIVVANNTVKEAQGFLPRDITNQGLSELRDETFEAVSNDGERRLYAVSSVLPQSVVMVGSWPVEDGETVIGGLQSGLALVFPIVMWIAGIAVAYVGLQRLVIRHVSGLRSAMRRFALGDRTVAALTLGRPARGTGRGGARLQPYGADHLRGRDPPAEGPSGQGGAAERGAPQGEEQSSADRLHHEHGNAQRRDPRGAAHAARASAPGARARHAAPHALCLARHDHGRRRRAGARGCRGRGAGVAAAGCVAVRGRDPDSTSTPIRRCPCRCCPPRR</sequence>
<feature type="transmembrane region" description="Helical" evidence="2">
    <location>
        <begin position="278"/>
        <end position="298"/>
    </location>
</feature>